<evidence type="ECO:0000259" key="2">
    <source>
        <dbReference type="Pfam" id="PF13542"/>
    </source>
</evidence>
<feature type="domain" description="Transposase IS204/IS1001/IS1096/IS1165 helix-turn-helix" evidence="2">
    <location>
        <begin position="68"/>
        <end position="117"/>
    </location>
</feature>
<dbReference type="EMBL" id="JARFPL010000013">
    <property type="protein sequence ID" value="MDF0593017.1"/>
    <property type="molecule type" value="Genomic_DNA"/>
</dbReference>
<organism evidence="4 5">
    <name type="scientific">Candidatus Methanocrinis alkalitolerans</name>
    <dbReference type="NCBI Taxonomy" id="3033395"/>
    <lineage>
        <taxon>Archaea</taxon>
        <taxon>Methanobacteriati</taxon>
        <taxon>Methanobacteriota</taxon>
        <taxon>Stenosarchaea group</taxon>
        <taxon>Methanomicrobia</taxon>
        <taxon>Methanotrichales</taxon>
        <taxon>Methanotrichaceae</taxon>
        <taxon>Methanocrinis</taxon>
    </lineage>
</organism>
<dbReference type="InterPro" id="IPR047951">
    <property type="entry name" value="Transpos_ISL3"/>
</dbReference>
<dbReference type="PANTHER" id="PTHR33498:SF1">
    <property type="entry name" value="TRANSPOSASE FOR INSERTION SEQUENCE ELEMENT IS1557"/>
    <property type="match status" value="1"/>
</dbReference>
<dbReference type="Pfam" id="PF01610">
    <property type="entry name" value="DDE_Tnp_ISL3"/>
    <property type="match status" value="1"/>
</dbReference>
<comment type="caution">
    <text evidence="4">The sequence shown here is derived from an EMBL/GenBank/DDBJ whole genome shotgun (WGS) entry which is preliminary data.</text>
</comment>
<dbReference type="PANTHER" id="PTHR33498">
    <property type="entry name" value="TRANSPOSASE FOR INSERTION SEQUENCE ELEMENT IS1557"/>
    <property type="match status" value="1"/>
</dbReference>
<keyword evidence="5" id="KW-1185">Reference proteome</keyword>
<evidence type="ECO:0000313" key="4">
    <source>
        <dbReference type="EMBL" id="MDF0593017.1"/>
    </source>
</evidence>
<dbReference type="InterPro" id="IPR029261">
    <property type="entry name" value="Transposase_Znf"/>
</dbReference>
<evidence type="ECO:0000259" key="1">
    <source>
        <dbReference type="Pfam" id="PF01610"/>
    </source>
</evidence>
<dbReference type="Proteomes" id="UP001215956">
    <property type="component" value="Unassembled WGS sequence"/>
</dbReference>
<gene>
    <name evidence="4" type="ORF">P0O24_05405</name>
</gene>
<name>A0ABT5XE75_9EURY</name>
<evidence type="ECO:0000259" key="3">
    <source>
        <dbReference type="Pfam" id="PF14690"/>
    </source>
</evidence>
<protein>
    <submittedName>
        <fullName evidence="4">Helix-turn-helix domain-containing protein</fullName>
    </submittedName>
</protein>
<sequence length="188" mass="21663">MEEKQLDIHIDFKRGSKFPCPQCGNFECDVHDTIDRTWRHLNFFQFKTYLHCRVPRTNCESCGVKVIKVPWARKGSGFSLLMDSLIILMAQHMPVKSVADLIGEHDTRIWRVLEYYVSKARSEEDFSEVKSVGVDETSRAKGHNYISVFVDLDKSKVIYVCEGKDANTIESFRDDLEDHNGLSPHSAF</sequence>
<accession>A0ABT5XE75</accession>
<proteinExistence type="predicted"/>
<dbReference type="InterPro" id="IPR032877">
    <property type="entry name" value="Transposase_HTH"/>
</dbReference>
<reference evidence="4 5" key="1">
    <citation type="submission" date="2023-03" db="EMBL/GenBank/DDBJ databases">
        <title>Whole genome sequencing of Methanotrichaceae archaeon M04Ac.</title>
        <authorList>
            <person name="Khomyakova M.A."/>
            <person name="Merkel A.Y."/>
            <person name="Slobodkin A.I."/>
        </authorList>
    </citation>
    <scope>NUCLEOTIDE SEQUENCE [LARGE SCALE GENOMIC DNA]</scope>
    <source>
        <strain evidence="4 5">M04Ac</strain>
    </source>
</reference>
<feature type="domain" description="Transposase IS204/IS1001/IS1096/IS1165 zinc-finger" evidence="3">
    <location>
        <begin position="18"/>
        <end position="62"/>
    </location>
</feature>
<evidence type="ECO:0000313" key="5">
    <source>
        <dbReference type="Proteomes" id="UP001215956"/>
    </source>
</evidence>
<feature type="domain" description="Transposase IS204/IS1001/IS1096/IS1165 DDE" evidence="1">
    <location>
        <begin position="132"/>
        <end position="179"/>
    </location>
</feature>
<dbReference type="Pfam" id="PF14690">
    <property type="entry name" value="Zn_ribbon_ISL3"/>
    <property type="match status" value="1"/>
</dbReference>
<dbReference type="Pfam" id="PF13542">
    <property type="entry name" value="HTH_Tnp_ISL3"/>
    <property type="match status" value="1"/>
</dbReference>
<dbReference type="InterPro" id="IPR002560">
    <property type="entry name" value="Transposase_DDE"/>
</dbReference>
<dbReference type="RefSeq" id="WP_316968723.1">
    <property type="nucleotide sequence ID" value="NZ_JARFPL010000013.1"/>
</dbReference>